<protein>
    <submittedName>
        <fullName evidence="2">Uncharacterized protein</fullName>
    </submittedName>
</protein>
<feature type="region of interest" description="Disordered" evidence="1">
    <location>
        <begin position="165"/>
        <end position="258"/>
    </location>
</feature>
<evidence type="ECO:0000313" key="3">
    <source>
        <dbReference type="Proteomes" id="UP001172155"/>
    </source>
</evidence>
<dbReference type="EMBL" id="JAUKUD010000003">
    <property type="protein sequence ID" value="KAK0749370.1"/>
    <property type="molecule type" value="Genomic_DNA"/>
</dbReference>
<evidence type="ECO:0000256" key="1">
    <source>
        <dbReference type="SAM" id="MobiDB-lite"/>
    </source>
</evidence>
<organism evidence="2 3">
    <name type="scientific">Schizothecium vesticola</name>
    <dbReference type="NCBI Taxonomy" id="314040"/>
    <lineage>
        <taxon>Eukaryota</taxon>
        <taxon>Fungi</taxon>
        <taxon>Dikarya</taxon>
        <taxon>Ascomycota</taxon>
        <taxon>Pezizomycotina</taxon>
        <taxon>Sordariomycetes</taxon>
        <taxon>Sordariomycetidae</taxon>
        <taxon>Sordariales</taxon>
        <taxon>Schizotheciaceae</taxon>
        <taxon>Schizothecium</taxon>
    </lineage>
</organism>
<dbReference type="AlphaFoldDB" id="A0AA40K861"/>
<comment type="caution">
    <text evidence="2">The sequence shown here is derived from an EMBL/GenBank/DDBJ whole genome shotgun (WGS) entry which is preliminary data.</text>
</comment>
<dbReference type="Proteomes" id="UP001172155">
    <property type="component" value="Unassembled WGS sequence"/>
</dbReference>
<reference evidence="2" key="1">
    <citation type="submission" date="2023-06" db="EMBL/GenBank/DDBJ databases">
        <title>Genome-scale phylogeny and comparative genomics of the fungal order Sordariales.</title>
        <authorList>
            <consortium name="Lawrence Berkeley National Laboratory"/>
            <person name="Hensen N."/>
            <person name="Bonometti L."/>
            <person name="Westerberg I."/>
            <person name="Brannstrom I.O."/>
            <person name="Guillou S."/>
            <person name="Cros-Aarteil S."/>
            <person name="Calhoun S."/>
            <person name="Haridas S."/>
            <person name="Kuo A."/>
            <person name="Mondo S."/>
            <person name="Pangilinan J."/>
            <person name="Riley R."/>
            <person name="LaButti K."/>
            <person name="Andreopoulos B."/>
            <person name="Lipzen A."/>
            <person name="Chen C."/>
            <person name="Yanf M."/>
            <person name="Daum C."/>
            <person name="Ng V."/>
            <person name="Clum A."/>
            <person name="Steindorff A."/>
            <person name="Ohm R."/>
            <person name="Martin F."/>
            <person name="Silar P."/>
            <person name="Natvig D."/>
            <person name="Lalanne C."/>
            <person name="Gautier V."/>
            <person name="Ament-velasquez S.L."/>
            <person name="Kruys A."/>
            <person name="Hutchinson M.I."/>
            <person name="Powell A.J."/>
            <person name="Barry K."/>
            <person name="Miller A.N."/>
            <person name="Grigoriev I.V."/>
            <person name="Debuchy R."/>
            <person name="Gladieux P."/>
            <person name="Thoren M.H."/>
            <person name="Johannesson H."/>
        </authorList>
    </citation>
    <scope>NUCLEOTIDE SEQUENCE</scope>
    <source>
        <strain evidence="2">SMH3187-1</strain>
    </source>
</reference>
<keyword evidence="3" id="KW-1185">Reference proteome</keyword>
<feature type="compositionally biased region" description="Basic and acidic residues" evidence="1">
    <location>
        <begin position="247"/>
        <end position="258"/>
    </location>
</feature>
<sequence>MTWVPELGLASSGGEANPLCVKAKIQFAICSISRHPPRTRDWMREYHDTKRQKQVAVVISVRPSRATPPSSRSRIMRTRHAVAPKCQVASLTLGCPTHSPLFSCSPTPEQWQLLCRNALEHQQQQAIFPPRHRSAGLPHSPSTANNDIINIAAPNSHPSRIYNSHRKQVPSPLPAKHHQEPHQTPQKKKVCHNRAAILPSPDRKHLYPTHAPTPPCRRRAVPFPSDPTNQPTNQPHFFFSVSPPNTTHEKRSAPQEEGESNRHVCLCVVLACVLAALAKGNHDSREVHINFRSSRRPTTLHHPPPFSLAM</sequence>
<gene>
    <name evidence="2" type="ORF">B0T18DRAFT_103945</name>
</gene>
<accession>A0AA40K861</accession>
<name>A0AA40K861_9PEZI</name>
<feature type="compositionally biased region" description="Polar residues" evidence="1">
    <location>
        <begin position="226"/>
        <end position="235"/>
    </location>
</feature>
<proteinExistence type="predicted"/>
<evidence type="ECO:0000313" key="2">
    <source>
        <dbReference type="EMBL" id="KAK0749370.1"/>
    </source>
</evidence>